<dbReference type="Proteomes" id="UP000001635">
    <property type="component" value="Chromosome"/>
</dbReference>
<dbReference type="SUPFAM" id="SSF46785">
    <property type="entry name" value="Winged helix' DNA-binding domain"/>
    <property type="match status" value="1"/>
</dbReference>
<feature type="domain" description="HTH arsR-type" evidence="1">
    <location>
        <begin position="1"/>
        <end position="88"/>
    </location>
</feature>
<dbReference type="STRING" id="880070.Cycma_3698"/>
<proteinExistence type="predicted"/>
<dbReference type="RefSeq" id="WP_014021696.1">
    <property type="nucleotide sequence ID" value="NC_015914.1"/>
</dbReference>
<evidence type="ECO:0000313" key="2">
    <source>
        <dbReference type="EMBL" id="AEL27410.1"/>
    </source>
</evidence>
<dbReference type="EMBL" id="CP002955">
    <property type="protein sequence ID" value="AEL27410.1"/>
    <property type="molecule type" value="Genomic_DNA"/>
</dbReference>
<dbReference type="OrthoDB" id="9793352at2"/>
<dbReference type="InterPro" id="IPR036390">
    <property type="entry name" value="WH_DNA-bd_sf"/>
</dbReference>
<dbReference type="AlphaFoldDB" id="G0J1L5"/>
<dbReference type="GO" id="GO:0003700">
    <property type="term" value="F:DNA-binding transcription factor activity"/>
    <property type="evidence" value="ECO:0007669"/>
    <property type="project" value="InterPro"/>
</dbReference>
<gene>
    <name evidence="2" type="ordered locus">Cycma_3698</name>
</gene>
<dbReference type="HOGENOM" id="CLU_094593_2_0_10"/>
<dbReference type="KEGG" id="cmr:Cycma_3698"/>
<sequence length="175" mass="19756">MIESLITSKTRIKLLVKFFSNARNRGYLRGLAEEFGESTNSVRIELNRLSNAGLLNWKTEGKTKSYQANENHPLYLDIKNIVRKYLGFDTLIDQVVQGLGSVDKAIISGDYAEGKDTGTIELTIIAEKINEDYLKFLINKTEEKINRKLKVKILETEPEGGLPGLLVYEQSSDDL</sequence>
<organism evidence="2 3">
    <name type="scientific">Cyclobacterium marinum (strain ATCC 25205 / DSM 745 / LMG 13164 / NCIMB 1802)</name>
    <name type="common">Flectobacillus marinus</name>
    <dbReference type="NCBI Taxonomy" id="880070"/>
    <lineage>
        <taxon>Bacteria</taxon>
        <taxon>Pseudomonadati</taxon>
        <taxon>Bacteroidota</taxon>
        <taxon>Cytophagia</taxon>
        <taxon>Cytophagales</taxon>
        <taxon>Cyclobacteriaceae</taxon>
        <taxon>Cyclobacterium</taxon>
    </lineage>
</organism>
<evidence type="ECO:0000259" key="1">
    <source>
        <dbReference type="PROSITE" id="PS50987"/>
    </source>
</evidence>
<evidence type="ECO:0000313" key="3">
    <source>
        <dbReference type="Proteomes" id="UP000001635"/>
    </source>
</evidence>
<dbReference type="PROSITE" id="PS50987">
    <property type="entry name" value="HTH_ARSR_2"/>
    <property type="match status" value="1"/>
</dbReference>
<reference evidence="3" key="1">
    <citation type="submission" date="2011-07" db="EMBL/GenBank/DDBJ databases">
        <title>The complete genome of Cyclobacterium marinum DSM 745.</title>
        <authorList>
            <person name="Lucas S."/>
            <person name="Han J."/>
            <person name="Lapidus A."/>
            <person name="Bruce D."/>
            <person name="Goodwin L."/>
            <person name="Pitluck S."/>
            <person name="Peters L."/>
            <person name="Kyrpides N."/>
            <person name="Mavromatis K."/>
            <person name="Ivanova N."/>
            <person name="Ovchinnikova G."/>
            <person name="Chertkov O."/>
            <person name="Detter J.C."/>
            <person name="Tapia R."/>
            <person name="Han C."/>
            <person name="Land M."/>
            <person name="Hauser L."/>
            <person name="Markowitz V."/>
            <person name="Cheng J.-F."/>
            <person name="Hugenholtz P."/>
            <person name="Woyke T."/>
            <person name="Wu D."/>
            <person name="Tindall B."/>
            <person name="Schuetze A."/>
            <person name="Brambilla E."/>
            <person name="Klenk H.-P."/>
            <person name="Eisen J.A."/>
        </authorList>
    </citation>
    <scope>NUCLEOTIDE SEQUENCE [LARGE SCALE GENOMIC DNA]</scope>
    <source>
        <strain evidence="3">ATCC 25205 / DSM 745 / LMG 13164 / NCIMB 1802</strain>
    </source>
</reference>
<accession>G0J1L5</accession>
<protein>
    <submittedName>
        <fullName evidence="2">Putative transcriptional regulator, PaaX family</fullName>
    </submittedName>
</protein>
<dbReference type="eggNOG" id="COG0640">
    <property type="taxonomic scope" value="Bacteria"/>
</dbReference>
<dbReference type="InterPro" id="IPR001845">
    <property type="entry name" value="HTH_ArsR_DNA-bd_dom"/>
</dbReference>
<name>G0J1L5_CYCMS</name>
<keyword evidence="3" id="KW-1185">Reference proteome</keyword>